<dbReference type="GO" id="GO:0016324">
    <property type="term" value="C:apical plasma membrane"/>
    <property type="evidence" value="ECO:0007669"/>
    <property type="project" value="TreeGrafter"/>
</dbReference>
<dbReference type="InterPro" id="IPR036282">
    <property type="entry name" value="Glutathione-S-Trfase_C_sf"/>
</dbReference>
<comment type="caution">
    <text evidence="3">The sequence shown here is derived from an EMBL/GenBank/DDBJ whole genome shotgun (WGS) entry which is preliminary data.</text>
</comment>
<feature type="region of interest" description="Disordered" evidence="1">
    <location>
        <begin position="267"/>
        <end position="291"/>
    </location>
</feature>
<proteinExistence type="predicted"/>
<dbReference type="Proteomes" id="UP001347796">
    <property type="component" value="Unassembled WGS sequence"/>
</dbReference>
<accession>A0AAN8GDQ7</accession>
<dbReference type="AlphaFoldDB" id="A0AAN8GDQ7"/>
<dbReference type="PANTHER" id="PTHR43920">
    <property type="entry name" value="CHLORIDE INTRACELLULAR CHANNEL, ISOFORM A"/>
    <property type="match status" value="1"/>
</dbReference>
<feature type="domain" description="GST C-terminal" evidence="2">
    <location>
        <begin position="88"/>
        <end position="253"/>
    </location>
</feature>
<keyword evidence="4" id="KW-1185">Reference proteome</keyword>
<protein>
    <recommendedName>
        <fullName evidence="2">GST C-terminal domain-containing protein</fullName>
    </recommendedName>
</protein>
<evidence type="ECO:0000313" key="3">
    <source>
        <dbReference type="EMBL" id="KAK6168896.1"/>
    </source>
</evidence>
<dbReference type="GO" id="GO:0005254">
    <property type="term" value="F:chloride channel activity"/>
    <property type="evidence" value="ECO:0007669"/>
    <property type="project" value="TreeGrafter"/>
</dbReference>
<sequence length="291" mass="33416">MSEETPVYENEQANGSSDNPKQDFELYIKASAIDKETRGSCPICHQWFMMSYLMAENQEGVNFKVFTVQADCPPKNFLEEGWSKKFPVVKARSCITKTGQDISGMMYDTFEELEVFFESINKDCPELKRRNAPNVAAMKCVEDLYKTFNHYLQGKADTAMLTELKKLDEFLASHETKFLVDDVLSFSDCHLLPRLQHLRVAGKAYKEFEIPKEFSHIWRYLADAYEIPAFKSTLPSDQDIVFAYEKKATKGPSGKVPKPTLEKFSYTTTVPKEYLDNETNRNGNDSDMESQ</sequence>
<name>A0AAN8GDQ7_PATCE</name>
<dbReference type="PANTHER" id="PTHR43920:SF5">
    <property type="entry name" value="CHLORIDE INTRACELLULAR CHANNEL CLIC"/>
    <property type="match status" value="1"/>
</dbReference>
<evidence type="ECO:0000256" key="1">
    <source>
        <dbReference type="SAM" id="MobiDB-lite"/>
    </source>
</evidence>
<feature type="region of interest" description="Disordered" evidence="1">
    <location>
        <begin position="1"/>
        <end position="21"/>
    </location>
</feature>
<dbReference type="Gene3D" id="1.20.1050.10">
    <property type="match status" value="1"/>
</dbReference>
<reference evidence="3 4" key="1">
    <citation type="submission" date="2024-01" db="EMBL/GenBank/DDBJ databases">
        <title>The genome of the rayed Mediterranean limpet Patella caerulea (Linnaeus, 1758).</title>
        <authorList>
            <person name="Anh-Thu Weber A."/>
            <person name="Halstead-Nussloch G."/>
        </authorList>
    </citation>
    <scope>NUCLEOTIDE SEQUENCE [LARGE SCALE GENOMIC DNA]</scope>
    <source>
        <strain evidence="3">AATW-2023a</strain>
        <tissue evidence="3">Whole specimen</tissue>
    </source>
</reference>
<dbReference type="PROSITE" id="PS50405">
    <property type="entry name" value="GST_CTER"/>
    <property type="match status" value="1"/>
</dbReference>
<evidence type="ECO:0000313" key="4">
    <source>
        <dbReference type="Proteomes" id="UP001347796"/>
    </source>
</evidence>
<dbReference type="GO" id="GO:0005737">
    <property type="term" value="C:cytoplasm"/>
    <property type="evidence" value="ECO:0007669"/>
    <property type="project" value="TreeGrafter"/>
</dbReference>
<dbReference type="Gene3D" id="3.40.30.10">
    <property type="entry name" value="Glutaredoxin"/>
    <property type="match status" value="1"/>
</dbReference>
<gene>
    <name evidence="3" type="ORF">SNE40_020056</name>
</gene>
<organism evidence="3 4">
    <name type="scientific">Patella caerulea</name>
    <name type="common">Rayed Mediterranean limpet</name>
    <dbReference type="NCBI Taxonomy" id="87958"/>
    <lineage>
        <taxon>Eukaryota</taxon>
        <taxon>Metazoa</taxon>
        <taxon>Spiralia</taxon>
        <taxon>Lophotrochozoa</taxon>
        <taxon>Mollusca</taxon>
        <taxon>Gastropoda</taxon>
        <taxon>Patellogastropoda</taxon>
        <taxon>Patelloidea</taxon>
        <taxon>Patellidae</taxon>
        <taxon>Patella</taxon>
    </lineage>
</organism>
<dbReference type="InterPro" id="IPR010987">
    <property type="entry name" value="Glutathione-S-Trfase_C-like"/>
</dbReference>
<dbReference type="SUPFAM" id="SSF47616">
    <property type="entry name" value="GST C-terminal domain-like"/>
    <property type="match status" value="1"/>
</dbReference>
<dbReference type="EMBL" id="JAZGQO010000015">
    <property type="protein sequence ID" value="KAK6168896.1"/>
    <property type="molecule type" value="Genomic_DNA"/>
</dbReference>
<evidence type="ECO:0000259" key="2">
    <source>
        <dbReference type="PROSITE" id="PS50405"/>
    </source>
</evidence>